<evidence type="ECO:0000256" key="1">
    <source>
        <dbReference type="ARBA" id="ARBA00004496"/>
    </source>
</evidence>
<dbReference type="InterPro" id="IPR036968">
    <property type="entry name" value="Enolpyruvate_Tfrase_sf"/>
</dbReference>
<evidence type="ECO:0000256" key="9">
    <source>
        <dbReference type="ARBA" id="ARBA00023316"/>
    </source>
</evidence>
<dbReference type="GO" id="GO:0009252">
    <property type="term" value="P:peptidoglycan biosynthetic process"/>
    <property type="evidence" value="ECO:0007669"/>
    <property type="project" value="UniProtKB-KW"/>
</dbReference>
<keyword evidence="6" id="KW-0133">Cell shape</keyword>
<comment type="pathway">
    <text evidence="2">Cell wall biogenesis; peptidoglycan biosynthesis.</text>
</comment>
<name>A0A2M6W1T2_9BACT</name>
<sequence length="163" mass="18505">MGQSYTVQKKRKSSSGNFDVVDIVLQPSELKALPDKIYGRPFPGLNIDNLPFFVPILTQAKGRTLVHDWVYENRAIYYLELQKLGAKIFLVDPHRVFVEGKTQLKGNELMCPDAIRPAMAVLITMIAAKGTSVLRNCYTLERGYEHVVKQLQQIGVRIERLES</sequence>
<dbReference type="InterPro" id="IPR050068">
    <property type="entry name" value="MurA_subfamily"/>
</dbReference>
<dbReference type="GO" id="GO:0008360">
    <property type="term" value="P:regulation of cell shape"/>
    <property type="evidence" value="ECO:0007669"/>
    <property type="project" value="UniProtKB-KW"/>
</dbReference>
<dbReference type="GO" id="GO:0008760">
    <property type="term" value="F:UDP-N-acetylglucosamine 1-carboxyvinyltransferase activity"/>
    <property type="evidence" value="ECO:0007669"/>
    <property type="project" value="UniProtKB-EC"/>
</dbReference>
<feature type="domain" description="Enolpyruvate transferase" evidence="16">
    <location>
        <begin position="21"/>
        <end position="151"/>
    </location>
</feature>
<keyword evidence="5" id="KW-0808">Transferase</keyword>
<dbReference type="Gene3D" id="3.65.10.10">
    <property type="entry name" value="Enolpyruvate transferase domain"/>
    <property type="match status" value="1"/>
</dbReference>
<dbReference type="PANTHER" id="PTHR43783:SF1">
    <property type="entry name" value="UDP-N-ACETYLGLUCOSAMINE 1-CARBOXYVINYLTRANSFERASE"/>
    <property type="match status" value="1"/>
</dbReference>
<evidence type="ECO:0000313" key="17">
    <source>
        <dbReference type="EMBL" id="PIT86685.1"/>
    </source>
</evidence>
<dbReference type="GO" id="GO:0051301">
    <property type="term" value="P:cell division"/>
    <property type="evidence" value="ECO:0007669"/>
    <property type="project" value="UniProtKB-KW"/>
</dbReference>
<comment type="catalytic activity">
    <reaction evidence="15">
        <text>phosphoenolpyruvate + UDP-N-acetyl-alpha-D-glucosamine = UDP-N-acetyl-3-O-(1-carboxyvinyl)-alpha-D-glucosamine + phosphate</text>
        <dbReference type="Rhea" id="RHEA:18681"/>
        <dbReference type="ChEBI" id="CHEBI:43474"/>
        <dbReference type="ChEBI" id="CHEBI:57705"/>
        <dbReference type="ChEBI" id="CHEBI:58702"/>
        <dbReference type="ChEBI" id="CHEBI:68483"/>
        <dbReference type="EC" id="2.5.1.7"/>
    </reaction>
</comment>
<evidence type="ECO:0000256" key="7">
    <source>
        <dbReference type="ARBA" id="ARBA00022984"/>
    </source>
</evidence>
<protein>
    <recommendedName>
        <fullName evidence="12">UDP-N-acetylglucosamine 1-carboxyvinyltransferase</fullName>
        <ecNumber evidence="11">2.5.1.7</ecNumber>
    </recommendedName>
    <alternativeName>
        <fullName evidence="13">Enoylpyruvate transferase</fullName>
    </alternativeName>
    <alternativeName>
        <fullName evidence="14">UDP-N-acetylglucosamine enolpyruvyl transferase</fullName>
    </alternativeName>
</protein>
<evidence type="ECO:0000256" key="12">
    <source>
        <dbReference type="ARBA" id="ARBA00039754"/>
    </source>
</evidence>
<evidence type="ECO:0000256" key="4">
    <source>
        <dbReference type="ARBA" id="ARBA00022618"/>
    </source>
</evidence>
<reference evidence="18" key="1">
    <citation type="submission" date="2017-09" db="EMBL/GenBank/DDBJ databases">
        <title>Depth-based differentiation of microbial function through sediment-hosted aquifers and enrichment of novel symbionts in the deep terrestrial subsurface.</title>
        <authorList>
            <person name="Probst A.J."/>
            <person name="Ladd B."/>
            <person name="Jarett J.K."/>
            <person name="Geller-Mcgrath D.E."/>
            <person name="Sieber C.M.K."/>
            <person name="Emerson J.B."/>
            <person name="Anantharaman K."/>
            <person name="Thomas B.C."/>
            <person name="Malmstrom R."/>
            <person name="Stieglmeier M."/>
            <person name="Klingl A."/>
            <person name="Woyke T."/>
            <person name="Ryan C.M."/>
            <person name="Banfield J.F."/>
        </authorList>
    </citation>
    <scope>NUCLEOTIDE SEQUENCE [LARGE SCALE GENOMIC DNA]</scope>
</reference>
<dbReference type="Pfam" id="PF00275">
    <property type="entry name" value="EPSP_synthase"/>
    <property type="match status" value="1"/>
</dbReference>
<evidence type="ECO:0000256" key="10">
    <source>
        <dbReference type="ARBA" id="ARBA00038367"/>
    </source>
</evidence>
<keyword evidence="7" id="KW-0573">Peptidoglycan synthesis</keyword>
<keyword evidence="8" id="KW-0131">Cell cycle</keyword>
<keyword evidence="4" id="KW-0132">Cell division</keyword>
<evidence type="ECO:0000313" key="18">
    <source>
        <dbReference type="Proteomes" id="UP000229362"/>
    </source>
</evidence>
<keyword evidence="3" id="KW-0963">Cytoplasm</keyword>
<evidence type="ECO:0000256" key="15">
    <source>
        <dbReference type="ARBA" id="ARBA00047527"/>
    </source>
</evidence>
<dbReference type="EC" id="2.5.1.7" evidence="11"/>
<dbReference type="SUPFAM" id="SSF55205">
    <property type="entry name" value="EPT/RTPC-like"/>
    <property type="match status" value="1"/>
</dbReference>
<evidence type="ECO:0000256" key="14">
    <source>
        <dbReference type="ARBA" id="ARBA00042842"/>
    </source>
</evidence>
<evidence type="ECO:0000256" key="6">
    <source>
        <dbReference type="ARBA" id="ARBA00022960"/>
    </source>
</evidence>
<evidence type="ECO:0000256" key="8">
    <source>
        <dbReference type="ARBA" id="ARBA00023306"/>
    </source>
</evidence>
<dbReference type="PANTHER" id="PTHR43783">
    <property type="entry name" value="UDP-N-ACETYLGLUCOSAMINE 1-CARBOXYVINYLTRANSFERASE"/>
    <property type="match status" value="1"/>
</dbReference>
<evidence type="ECO:0000256" key="13">
    <source>
        <dbReference type="ARBA" id="ARBA00042443"/>
    </source>
</evidence>
<dbReference type="AlphaFoldDB" id="A0A2M6W1T2"/>
<keyword evidence="9" id="KW-0961">Cell wall biogenesis/degradation</keyword>
<gene>
    <name evidence="17" type="ORF">COU33_01790</name>
</gene>
<evidence type="ECO:0000256" key="2">
    <source>
        <dbReference type="ARBA" id="ARBA00004752"/>
    </source>
</evidence>
<accession>A0A2M6W1T2</accession>
<dbReference type="InterPro" id="IPR013792">
    <property type="entry name" value="RNA3'P_cycl/enolpyr_Trfase_a/b"/>
</dbReference>
<proteinExistence type="inferred from homology"/>
<comment type="subcellular location">
    <subcellularLocation>
        <location evidence="1">Cytoplasm</location>
    </subcellularLocation>
</comment>
<comment type="caution">
    <text evidence="17">The sequence shown here is derived from an EMBL/GenBank/DDBJ whole genome shotgun (WGS) entry which is preliminary data.</text>
</comment>
<dbReference type="Proteomes" id="UP000229362">
    <property type="component" value="Unassembled WGS sequence"/>
</dbReference>
<evidence type="ECO:0000259" key="16">
    <source>
        <dbReference type="Pfam" id="PF00275"/>
    </source>
</evidence>
<evidence type="ECO:0000256" key="5">
    <source>
        <dbReference type="ARBA" id="ARBA00022679"/>
    </source>
</evidence>
<dbReference type="EMBL" id="PFBZ01000076">
    <property type="protein sequence ID" value="PIT86685.1"/>
    <property type="molecule type" value="Genomic_DNA"/>
</dbReference>
<dbReference type="GO" id="GO:0071555">
    <property type="term" value="P:cell wall organization"/>
    <property type="evidence" value="ECO:0007669"/>
    <property type="project" value="UniProtKB-KW"/>
</dbReference>
<comment type="similarity">
    <text evidence="10">Belongs to the EPSP synthase family. MurA subfamily.</text>
</comment>
<dbReference type="GO" id="GO:0005737">
    <property type="term" value="C:cytoplasm"/>
    <property type="evidence" value="ECO:0007669"/>
    <property type="project" value="UniProtKB-SubCell"/>
</dbReference>
<organism evidence="17 18">
    <name type="scientific">Candidatus Magasanikbacteria bacterium CG10_big_fil_rev_8_21_14_0_10_43_6</name>
    <dbReference type="NCBI Taxonomy" id="1974650"/>
    <lineage>
        <taxon>Bacteria</taxon>
        <taxon>Candidatus Magasanikiibacteriota</taxon>
    </lineage>
</organism>
<evidence type="ECO:0000256" key="3">
    <source>
        <dbReference type="ARBA" id="ARBA00022490"/>
    </source>
</evidence>
<dbReference type="InterPro" id="IPR001986">
    <property type="entry name" value="Enolpyruvate_Tfrase_dom"/>
</dbReference>
<evidence type="ECO:0000256" key="11">
    <source>
        <dbReference type="ARBA" id="ARBA00039108"/>
    </source>
</evidence>